<protein>
    <recommendedName>
        <fullName evidence="7">Rab-GAP TBC domain-containing protein</fullName>
    </recommendedName>
</protein>
<feature type="compositionally biased region" description="Acidic residues" evidence="6">
    <location>
        <begin position="508"/>
        <end position="529"/>
    </location>
</feature>
<feature type="region of interest" description="Disordered" evidence="6">
    <location>
        <begin position="1"/>
        <end position="174"/>
    </location>
</feature>
<dbReference type="FunFam" id="1.10.472.80:FF:000026">
    <property type="entry name" value="Mitotic check point protein (Bub2)"/>
    <property type="match status" value="1"/>
</dbReference>
<dbReference type="SMART" id="SM00164">
    <property type="entry name" value="TBC"/>
    <property type="match status" value="1"/>
</dbReference>
<sequence>MNTALSSAAHPYAKSRSNQRGCSPSPHPDTFNMARTTSNSSLTSSAASDASLSYLSKKPASADIKPKWNSSTKASRPKPGAPATSLTGTSVVNVNDSTSPQKPGPYTAARSRPSTPSIRPATPSKRPSTPLTTDPRPPPASAILASSPTKGYHVSAAKSKARPGPTGLPPAAPPGGLWTAPSRHRHAPGRHSTPVLAAMYETHLNTPSKSDREVRDALKTLRRMIVENGLPDGADDSADGSCSLRGRIWKILLGIYRVSAMEYVALIAKGASDVHDKIRNDTFRTLATDRKFLKRVDEGMLSRVLNAFVWKVRDRPVGRLINLKYSYVQGMNVQAAPFLYVMPELDAFYSFASFIQNTCPLYVQPALEGVHCGLKLMDKCLKVADAELYRFLKSKKLNATVYAFPSIMTFCACTQPLDELCRLWDFLFAYGVHINVLCVVVQIVHIRHELLQAPSPMRLLRTLPDLNARKIIEDTLRLIPLLHEDLYDMLVRHPFDPTIHDVVLPEREGDDGDSEDSEGSGNDAADDEN</sequence>
<name>A0A507CJS4_9FUNG</name>
<dbReference type="Gene3D" id="1.10.472.80">
    <property type="entry name" value="Ypt/Rab-GAP domain of gyp1p, domain 3"/>
    <property type="match status" value="1"/>
</dbReference>
<evidence type="ECO:0000256" key="5">
    <source>
        <dbReference type="ARBA" id="ARBA00061049"/>
    </source>
</evidence>
<dbReference type="OrthoDB" id="10263206at2759"/>
<evidence type="ECO:0000259" key="7">
    <source>
        <dbReference type="PROSITE" id="PS50086"/>
    </source>
</evidence>
<feature type="compositionally biased region" description="Polar residues" evidence="6">
    <location>
        <begin position="84"/>
        <end position="101"/>
    </location>
</feature>
<keyword evidence="3" id="KW-0206">Cytoskeleton</keyword>
<evidence type="ECO:0000256" key="6">
    <source>
        <dbReference type="SAM" id="MobiDB-lite"/>
    </source>
</evidence>
<keyword evidence="2" id="KW-0963">Cytoplasm</keyword>
<dbReference type="Proteomes" id="UP000320475">
    <property type="component" value="Unassembled WGS sequence"/>
</dbReference>
<keyword evidence="4" id="KW-0131">Cell cycle</keyword>
<evidence type="ECO:0000313" key="9">
    <source>
        <dbReference type="Proteomes" id="UP000320475"/>
    </source>
</evidence>
<dbReference type="InterPro" id="IPR000195">
    <property type="entry name" value="Rab-GAP-TBC_dom"/>
</dbReference>
<comment type="caution">
    <text evidence="8">The sequence shown here is derived from an EMBL/GenBank/DDBJ whole genome shotgun (WGS) entry which is preliminary data.</text>
</comment>
<evidence type="ECO:0000256" key="3">
    <source>
        <dbReference type="ARBA" id="ARBA00023212"/>
    </source>
</evidence>
<dbReference type="PANTHER" id="PTHR22957">
    <property type="entry name" value="TBC1 DOMAIN FAMILY MEMBER GTPASE-ACTIVATING PROTEIN"/>
    <property type="match status" value="1"/>
</dbReference>
<dbReference type="FunFam" id="1.10.8.270:FF:000035">
    <property type="entry name" value="Cell cycle arrest protein BUB2"/>
    <property type="match status" value="1"/>
</dbReference>
<dbReference type="PROSITE" id="PS50086">
    <property type="entry name" value="TBC_RABGAP"/>
    <property type="match status" value="1"/>
</dbReference>
<dbReference type="GO" id="GO:0010948">
    <property type="term" value="P:negative regulation of cell cycle process"/>
    <property type="evidence" value="ECO:0007669"/>
    <property type="project" value="UniProtKB-ARBA"/>
</dbReference>
<reference evidence="8 9" key="1">
    <citation type="journal article" date="2019" name="Sci. Rep.">
        <title>Comparative genomics of chytrid fungi reveal insights into the obligate biotrophic and pathogenic lifestyle of Synchytrium endobioticum.</title>
        <authorList>
            <person name="van de Vossenberg B.T.L.H."/>
            <person name="Warris S."/>
            <person name="Nguyen H.D.T."/>
            <person name="van Gent-Pelzer M.P.E."/>
            <person name="Joly D.L."/>
            <person name="van de Geest H.C."/>
            <person name="Bonants P.J.M."/>
            <person name="Smith D.S."/>
            <person name="Levesque C.A."/>
            <person name="van der Lee T.A.J."/>
        </authorList>
    </citation>
    <scope>NUCLEOTIDE SEQUENCE [LARGE SCALE GENOMIC DNA]</scope>
    <source>
        <strain evidence="8 9">LEV6574</strain>
    </source>
</reference>
<comment type="subcellular location">
    <subcellularLocation>
        <location evidence="1">Cytoplasm</location>
        <location evidence="1">Cytoskeleton</location>
    </subcellularLocation>
</comment>
<gene>
    <name evidence="8" type="ORF">SeLEV6574_g07765</name>
</gene>
<dbReference type="Gene3D" id="1.10.8.270">
    <property type="entry name" value="putative rabgap domain of human tbc1 domain family member 14 like domains"/>
    <property type="match status" value="1"/>
</dbReference>
<evidence type="ECO:0000256" key="2">
    <source>
        <dbReference type="ARBA" id="ARBA00022490"/>
    </source>
</evidence>
<comment type="similarity">
    <text evidence="5">Belongs to the BUB2 family.</text>
</comment>
<dbReference type="Pfam" id="PF00566">
    <property type="entry name" value="RabGAP-TBC"/>
    <property type="match status" value="1"/>
</dbReference>
<dbReference type="EMBL" id="QEAM01000608">
    <property type="protein sequence ID" value="TPX38484.1"/>
    <property type="molecule type" value="Genomic_DNA"/>
</dbReference>
<dbReference type="AlphaFoldDB" id="A0A507CJS4"/>
<evidence type="ECO:0000313" key="8">
    <source>
        <dbReference type="EMBL" id="TPX38484.1"/>
    </source>
</evidence>
<dbReference type="PANTHER" id="PTHR22957:SF263">
    <property type="entry name" value="MITOTIC CHECK POINT PROTEIN BUB2"/>
    <property type="match status" value="1"/>
</dbReference>
<evidence type="ECO:0000256" key="4">
    <source>
        <dbReference type="ARBA" id="ARBA00023306"/>
    </source>
</evidence>
<dbReference type="GO" id="GO:0005096">
    <property type="term" value="F:GTPase activator activity"/>
    <property type="evidence" value="ECO:0007669"/>
    <property type="project" value="TreeGrafter"/>
</dbReference>
<feature type="domain" description="Rab-GAP TBC" evidence="7">
    <location>
        <begin position="239"/>
        <end position="431"/>
    </location>
</feature>
<proteinExistence type="inferred from homology"/>
<organism evidence="8 9">
    <name type="scientific">Synchytrium endobioticum</name>
    <dbReference type="NCBI Taxonomy" id="286115"/>
    <lineage>
        <taxon>Eukaryota</taxon>
        <taxon>Fungi</taxon>
        <taxon>Fungi incertae sedis</taxon>
        <taxon>Chytridiomycota</taxon>
        <taxon>Chytridiomycota incertae sedis</taxon>
        <taxon>Chytridiomycetes</taxon>
        <taxon>Synchytriales</taxon>
        <taxon>Synchytriaceae</taxon>
        <taxon>Synchytrium</taxon>
    </lineage>
</organism>
<evidence type="ECO:0000256" key="1">
    <source>
        <dbReference type="ARBA" id="ARBA00004245"/>
    </source>
</evidence>
<dbReference type="GO" id="GO:1990334">
    <property type="term" value="C:Bfa1-Bub2 complex"/>
    <property type="evidence" value="ECO:0007669"/>
    <property type="project" value="UniProtKB-ARBA"/>
</dbReference>
<feature type="compositionally biased region" description="Low complexity" evidence="6">
    <location>
        <begin position="36"/>
        <end position="56"/>
    </location>
</feature>
<dbReference type="InterPro" id="IPR035969">
    <property type="entry name" value="Rab-GAP_TBC_sf"/>
</dbReference>
<feature type="region of interest" description="Disordered" evidence="6">
    <location>
        <begin position="504"/>
        <end position="529"/>
    </location>
</feature>
<dbReference type="SUPFAM" id="SSF47923">
    <property type="entry name" value="Ypt/Rab-GAP domain of gyp1p"/>
    <property type="match status" value="2"/>
</dbReference>
<accession>A0A507CJS4</accession>